<organism evidence="1 2">
    <name type="scientific">Heterotrigona itama</name>
    <dbReference type="NCBI Taxonomy" id="395501"/>
    <lineage>
        <taxon>Eukaryota</taxon>
        <taxon>Metazoa</taxon>
        <taxon>Ecdysozoa</taxon>
        <taxon>Arthropoda</taxon>
        <taxon>Hexapoda</taxon>
        <taxon>Insecta</taxon>
        <taxon>Pterygota</taxon>
        <taxon>Neoptera</taxon>
        <taxon>Endopterygota</taxon>
        <taxon>Hymenoptera</taxon>
        <taxon>Apocrita</taxon>
        <taxon>Aculeata</taxon>
        <taxon>Apoidea</taxon>
        <taxon>Anthophila</taxon>
        <taxon>Apidae</taxon>
        <taxon>Heterotrigona</taxon>
    </lineage>
</organism>
<comment type="caution">
    <text evidence="1">The sequence shown here is derived from an EMBL/GenBank/DDBJ whole genome shotgun (WGS) entry which is preliminary data.</text>
</comment>
<evidence type="ECO:0000313" key="2">
    <source>
        <dbReference type="Proteomes" id="UP000752696"/>
    </source>
</evidence>
<accession>A0A6V7GVQ3</accession>
<proteinExistence type="predicted"/>
<dbReference type="Proteomes" id="UP000752696">
    <property type="component" value="Unassembled WGS sequence"/>
</dbReference>
<keyword evidence="2" id="KW-1185">Reference proteome</keyword>
<feature type="non-terminal residue" evidence="1">
    <location>
        <position position="38"/>
    </location>
</feature>
<reference evidence="1" key="1">
    <citation type="submission" date="2020-07" db="EMBL/GenBank/DDBJ databases">
        <authorList>
            <person name="Nazaruddin N."/>
        </authorList>
    </citation>
    <scope>NUCLEOTIDE SEQUENCE</scope>
</reference>
<name>A0A6V7GVQ3_9HYME</name>
<protein>
    <submittedName>
        <fullName evidence="1">Uncharacterized protein</fullName>
    </submittedName>
</protein>
<sequence length="38" mass="4312">NNFYPVTSYQRVEKESDEVLGLGFGHSLWSANQLPAQE</sequence>
<dbReference type="AlphaFoldDB" id="A0A6V7GVQ3"/>
<dbReference type="EMBL" id="CAJDYZ010002952">
    <property type="protein sequence ID" value="CAD1469790.1"/>
    <property type="molecule type" value="Genomic_DNA"/>
</dbReference>
<feature type="non-terminal residue" evidence="1">
    <location>
        <position position="1"/>
    </location>
</feature>
<evidence type="ECO:0000313" key="1">
    <source>
        <dbReference type="EMBL" id="CAD1469790.1"/>
    </source>
</evidence>
<gene>
    <name evidence="1" type="ORF">MHI_LOCUS153581</name>
</gene>